<evidence type="ECO:0000313" key="2">
    <source>
        <dbReference type="EMBL" id="OYD50691.1"/>
    </source>
</evidence>
<accession>A0A235ENU1</accession>
<dbReference type="RefSeq" id="WP_094288314.1">
    <property type="nucleotide sequence ID" value="NZ_NOIG01000005.1"/>
</dbReference>
<evidence type="ECO:0000256" key="1">
    <source>
        <dbReference type="SAM" id="SignalP"/>
    </source>
</evidence>
<dbReference type="Proteomes" id="UP000215441">
    <property type="component" value="Unassembled WGS sequence"/>
</dbReference>
<keyword evidence="3" id="KW-1185">Reference proteome</keyword>
<feature type="chain" id="PRO_5012037015" evidence="1">
    <location>
        <begin position="20"/>
        <end position="203"/>
    </location>
</feature>
<keyword evidence="1" id="KW-0732">Signal</keyword>
<evidence type="ECO:0000313" key="3">
    <source>
        <dbReference type="Proteomes" id="UP000215441"/>
    </source>
</evidence>
<comment type="caution">
    <text evidence="2">The sequence shown here is derived from an EMBL/GenBank/DDBJ whole genome shotgun (WGS) entry which is preliminary data.</text>
</comment>
<reference evidence="2 3" key="1">
    <citation type="submission" date="2017-07" db="EMBL/GenBank/DDBJ databases">
        <title>Acidovorax KNDSW TSA 6 genome sequence and assembly.</title>
        <authorList>
            <person name="Mayilraj S."/>
        </authorList>
    </citation>
    <scope>NUCLEOTIDE SEQUENCE [LARGE SCALE GENOMIC DNA]</scope>
    <source>
        <strain evidence="2 3">KNDSW-TSA6</strain>
    </source>
</reference>
<dbReference type="EMBL" id="NOIG01000005">
    <property type="protein sequence ID" value="OYD50691.1"/>
    <property type="molecule type" value="Genomic_DNA"/>
</dbReference>
<proteinExistence type="predicted"/>
<protein>
    <submittedName>
        <fullName evidence="2">Uncharacterized protein</fullName>
    </submittedName>
</protein>
<sequence length="203" mass="21555">MKKILAIALCATALGTAQASLKEAAKVGTFGNWTILRDVDKMTDKVTCTGIYQQDYAKQLSDEGLYISVKGGISSVTLRFDDLPPRPMRLAGKIEKDVRAVMLEGAEYDLAISSSRLRVQVLTLISGVQNFELDLAGIKDAVANMKAGCPIPQPVAAPPIEPAASPNLAPQEQPACSPDLLSRMKAAKVTPAQIQKICASTGT</sequence>
<dbReference type="OrthoDB" id="7959276at2"/>
<gene>
    <name evidence="2" type="ORF">CBY09_08130</name>
</gene>
<feature type="signal peptide" evidence="1">
    <location>
        <begin position="1"/>
        <end position="19"/>
    </location>
</feature>
<dbReference type="AlphaFoldDB" id="A0A235ENU1"/>
<name>A0A235ENU1_9BURK</name>
<organism evidence="2 3">
    <name type="scientific">Acidovorax kalamii</name>
    <dbReference type="NCBI Taxonomy" id="2004485"/>
    <lineage>
        <taxon>Bacteria</taxon>
        <taxon>Pseudomonadati</taxon>
        <taxon>Pseudomonadota</taxon>
        <taxon>Betaproteobacteria</taxon>
        <taxon>Burkholderiales</taxon>
        <taxon>Comamonadaceae</taxon>
        <taxon>Acidovorax</taxon>
    </lineage>
</organism>